<reference evidence="7" key="1">
    <citation type="submission" date="2021-01" db="EMBL/GenBank/DDBJ databases">
        <authorList>
            <person name="Corre E."/>
            <person name="Pelletier E."/>
            <person name="Niang G."/>
            <person name="Scheremetjew M."/>
            <person name="Finn R."/>
            <person name="Kale V."/>
            <person name="Holt S."/>
            <person name="Cochrane G."/>
            <person name="Meng A."/>
            <person name="Brown T."/>
            <person name="Cohen L."/>
        </authorList>
    </citation>
    <scope>NUCLEOTIDE SEQUENCE</scope>
    <source>
        <strain evidence="7">GSBS06</strain>
    </source>
</reference>
<dbReference type="PROSITE" id="PS51687">
    <property type="entry name" value="SAM_MT_RNA_M5U"/>
    <property type="match status" value="1"/>
</dbReference>
<dbReference type="AlphaFoldDB" id="A0A7S3LTW2"/>
<dbReference type="InterPro" id="IPR011869">
    <property type="entry name" value="TrmA_MeTrfase"/>
</dbReference>
<dbReference type="Pfam" id="PF05958">
    <property type="entry name" value="tRNA_U5-meth_tr"/>
    <property type="match status" value="1"/>
</dbReference>
<dbReference type="PANTHER" id="PTHR47790:SF2">
    <property type="entry name" value="TRNA_TMRNA (URACIL-C(5))-METHYLTRANSFERASE"/>
    <property type="match status" value="1"/>
</dbReference>
<evidence type="ECO:0000256" key="5">
    <source>
        <dbReference type="PROSITE-ProRule" id="PRU01024"/>
    </source>
</evidence>
<evidence type="ECO:0000256" key="6">
    <source>
        <dbReference type="PROSITE-ProRule" id="PRU10015"/>
    </source>
</evidence>
<comment type="similarity">
    <text evidence="5">Belongs to the class I-like SAM-binding methyltransferase superfamily. RNA M5U methyltransferase family.</text>
</comment>
<dbReference type="InterPro" id="IPR029063">
    <property type="entry name" value="SAM-dependent_MTases_sf"/>
</dbReference>
<dbReference type="InterPro" id="IPR010280">
    <property type="entry name" value="U5_MeTrfase_fam"/>
</dbReference>
<evidence type="ECO:0000256" key="1">
    <source>
        <dbReference type="ARBA" id="ARBA00022603"/>
    </source>
</evidence>
<dbReference type="PROSITE" id="PS01230">
    <property type="entry name" value="TRMA_1"/>
    <property type="match status" value="1"/>
</dbReference>
<dbReference type="Gene3D" id="2.40.50.1070">
    <property type="match status" value="1"/>
</dbReference>
<feature type="binding site" evidence="5">
    <location>
        <position position="293"/>
    </location>
    <ligand>
        <name>S-adenosyl-L-methionine</name>
        <dbReference type="ChEBI" id="CHEBI:59789"/>
    </ligand>
</feature>
<protein>
    <recommendedName>
        <fullName evidence="8">tRNA(Phe) (4-demethylwyosine(37)-C(7)) aminocarboxypropyltransferase</fullName>
    </recommendedName>
</protein>
<dbReference type="EMBL" id="HBIN01011641">
    <property type="protein sequence ID" value="CAE0438499.1"/>
    <property type="molecule type" value="Transcribed_RNA"/>
</dbReference>
<gene>
    <name evidence="7" type="ORF">ASTO00021_LOCUS8736</name>
</gene>
<evidence type="ECO:0000256" key="3">
    <source>
        <dbReference type="ARBA" id="ARBA00022691"/>
    </source>
</evidence>
<feature type="binding site" evidence="5">
    <location>
        <position position="314"/>
    </location>
    <ligand>
        <name>S-adenosyl-L-methionine</name>
        <dbReference type="ChEBI" id="CHEBI:59789"/>
    </ligand>
</feature>
<keyword evidence="2 5" id="KW-0808">Transferase</keyword>
<dbReference type="GO" id="GO:0005829">
    <property type="term" value="C:cytosol"/>
    <property type="evidence" value="ECO:0007669"/>
    <property type="project" value="TreeGrafter"/>
</dbReference>
<name>A0A7S3LTW2_9STRA</name>
<evidence type="ECO:0000256" key="4">
    <source>
        <dbReference type="ARBA" id="ARBA00022694"/>
    </source>
</evidence>
<keyword evidence="1 5" id="KW-0489">Methyltransferase</keyword>
<dbReference type="PANTHER" id="PTHR47790">
    <property type="entry name" value="TRNA/TMRNA (URACIL-C(5))-METHYLTRANSFERASE"/>
    <property type="match status" value="1"/>
</dbReference>
<feature type="active site" evidence="6">
    <location>
        <position position="392"/>
    </location>
</feature>
<dbReference type="GO" id="GO:0008033">
    <property type="term" value="P:tRNA processing"/>
    <property type="evidence" value="ECO:0007669"/>
    <property type="project" value="UniProtKB-KW"/>
</dbReference>
<dbReference type="Gene3D" id="3.40.50.150">
    <property type="entry name" value="Vaccinia Virus protein VP39"/>
    <property type="match status" value="1"/>
</dbReference>
<dbReference type="GO" id="GO:0030697">
    <property type="term" value="F:tRNA (uracil(54)-C5)-methyltransferase activity, S-adenosyl methionine-dependent"/>
    <property type="evidence" value="ECO:0007669"/>
    <property type="project" value="InterPro"/>
</dbReference>
<organism evidence="7">
    <name type="scientific">Aplanochytrium stocchinoi</name>
    <dbReference type="NCBI Taxonomy" id="215587"/>
    <lineage>
        <taxon>Eukaryota</taxon>
        <taxon>Sar</taxon>
        <taxon>Stramenopiles</taxon>
        <taxon>Bigyra</taxon>
        <taxon>Labyrinthulomycetes</taxon>
        <taxon>Thraustochytrida</taxon>
        <taxon>Thraustochytriidae</taxon>
        <taxon>Aplanochytrium</taxon>
    </lineage>
</organism>
<evidence type="ECO:0008006" key="8">
    <source>
        <dbReference type="Google" id="ProtNLM"/>
    </source>
</evidence>
<keyword evidence="4" id="KW-0819">tRNA processing</keyword>
<dbReference type="GO" id="GO:0000049">
    <property type="term" value="F:tRNA binding"/>
    <property type="evidence" value="ECO:0007669"/>
    <property type="project" value="TreeGrafter"/>
</dbReference>
<proteinExistence type="inferred from homology"/>
<accession>A0A7S3LTW2</accession>
<dbReference type="InterPro" id="IPR030390">
    <property type="entry name" value="MeTrfase_TrmA_AS"/>
</dbReference>
<dbReference type="GO" id="GO:0019843">
    <property type="term" value="F:rRNA binding"/>
    <property type="evidence" value="ECO:0007669"/>
    <property type="project" value="TreeGrafter"/>
</dbReference>
<feature type="active site" description="Nucleophile" evidence="5">
    <location>
        <position position="392"/>
    </location>
</feature>
<sequence>MNGNVSSSGKKKYGCGAPASPFSIDPDMYENLLQLKVNNTLDLVLDFMTKPLQDECVRIQNSPQSTETVKTKFCIFRSPKRFFRLRIRLGVIRSSDGELKFAIWQKGGLTPFPTTPPSECYPIPARIICNIMPELINRVKHVDVLSQGLRACHFMTTLSEGEVLITLVYDRELLCSASKSGLVNISEHNFTDNVNHSSWVIEAKCIKEKFEATWPSVKFNLIGRCRGTALVIGSNFIVESLNLLDKSLKYRQVEGAFSNPNGHVNCKALEWLYSCAVEEIIYSKSKVSLLEMYCGNCNHTCALAPLFHNIVAVELNQKLCDAASFNLKLNGVTNVKVIQSDSEKVSKRIIKTYASQDKGEWDVLLVDPPRGGLDNATLRMMKYFDHILYISCNPESLRKNLAESRICETHVIVKFAIFDQFAYTSHIEAGVYLQKKVMTN</sequence>
<comment type="caution">
    <text evidence="5">Lacks conserved residue(s) required for the propagation of feature annotation.</text>
</comment>
<dbReference type="CDD" id="cd02440">
    <property type="entry name" value="AdoMet_MTases"/>
    <property type="match status" value="1"/>
</dbReference>
<dbReference type="SUPFAM" id="SSF53335">
    <property type="entry name" value="S-adenosyl-L-methionine-dependent methyltransferases"/>
    <property type="match status" value="1"/>
</dbReference>
<dbReference type="GO" id="GO:0032259">
    <property type="term" value="P:methylation"/>
    <property type="evidence" value="ECO:0007669"/>
    <property type="project" value="UniProtKB-KW"/>
</dbReference>
<evidence type="ECO:0000256" key="2">
    <source>
        <dbReference type="ARBA" id="ARBA00022679"/>
    </source>
</evidence>
<evidence type="ECO:0000313" key="7">
    <source>
        <dbReference type="EMBL" id="CAE0438499.1"/>
    </source>
</evidence>
<feature type="binding site" evidence="5">
    <location>
        <position position="367"/>
    </location>
    <ligand>
        <name>S-adenosyl-L-methionine</name>
        <dbReference type="ChEBI" id="CHEBI:59789"/>
    </ligand>
</feature>
<keyword evidence="3 5" id="KW-0949">S-adenosyl-L-methionine</keyword>